<feature type="region of interest" description="Disordered" evidence="1">
    <location>
        <begin position="1322"/>
        <end position="1351"/>
    </location>
</feature>
<evidence type="ECO:0000313" key="3">
    <source>
        <dbReference type="EMBL" id="ELK11349.1"/>
    </source>
</evidence>
<dbReference type="eggNOG" id="ENOG502QYUR">
    <property type="taxonomic scope" value="Eukaryota"/>
</dbReference>
<dbReference type="PANTHER" id="PTHR15087:SF14">
    <property type="entry name" value="PROTEIN NPAT"/>
    <property type="match status" value="1"/>
</dbReference>
<organism evidence="3 4">
    <name type="scientific">Pteropus alecto</name>
    <name type="common">Black flying fox</name>
    <dbReference type="NCBI Taxonomy" id="9402"/>
    <lineage>
        <taxon>Eukaryota</taxon>
        <taxon>Metazoa</taxon>
        <taxon>Chordata</taxon>
        <taxon>Craniata</taxon>
        <taxon>Vertebrata</taxon>
        <taxon>Euteleostomi</taxon>
        <taxon>Mammalia</taxon>
        <taxon>Eutheria</taxon>
        <taxon>Laurasiatheria</taxon>
        <taxon>Chiroptera</taxon>
        <taxon>Yinpterochiroptera</taxon>
        <taxon>Pteropodoidea</taxon>
        <taxon>Pteropodidae</taxon>
        <taxon>Pteropodinae</taxon>
        <taxon>Pteropus</taxon>
    </lineage>
</organism>
<accession>L5KI48</accession>
<protein>
    <submittedName>
        <fullName evidence="3">Protein NPAT</fullName>
    </submittedName>
</protein>
<sequence length="1494" mass="162690">MPPQARIITRKTVQRGYTADRIPTPESSNNEDCTAGNENRIKLKTGANDLQTSFALSLKNLGLCYLQQENLSSTCQTFILESSHLKEYAEHCTDEGFIPACLLSLFGKNLTTILNEYVAMKTKETSNHVPAIMSSLWKKLDHTLSQIRSMQSSPGFAANQRARTRSGIAEIKRQRRLASQGAPVSSELLTLPYLSGQFTTAPLTATQVIRPTSQTSVPLRSNFVVVNHSQSQDTVTTGEALNIIPGPQEKKTHASLMSPGRRKSESQRKSITLSGPQSTIRNFQDPNAFAVEKQMVIENAREKILSNKSLQEKLAENINKFLTSDNNIAQAPKQTDNNPTEPETSIDELLGLQNEIHMSEEAIQDILEQTESDPAFQALFDLFDYGKTKNNKNISQGISSQHMETNPNVVLADETNLAVKGSFKTEESDDQSGQPSFCTSYQNEDTSNALKNVSNHDELRQEAQEHFSQTGSSIQKKAFKTIIPTEQKSNLDITFESVPNLNDFNQRVNSDAECNQQCPELYTSQMSTETEMAVEVEKNSLSPNVPNESQLQPDQSDIPITSFVSLDGETNNENLILSGKSSQLLSSNIPLTGKPSKKSQFCESSNDTGRLKTNFHGSKSPDSREIHQSRIEINNVLPVVSQLSDCQDNSSLQSKILPVSVETSGLNVSEQEVEICLGDSISSIKEPSNDASCVELNHTHHELQPSKSEKVALDLQEPSSSVKEDGNSIFLSLGENNCEEVALMPPESNLIEDRHSVPPESVCSSVVDSHPKSQNTSDKPASDNATEIDASNIVSLKIIISDDPFVSSETELNSAVSSISGENLPTIILSSAKSPAKNAEIVKRLSSEEMAGAISSAEVIRDSASMEQSLLVLKPEDSAVNSTQNEESIAFSASVTPCVSKDGGYIQLMPTTSTTFGNSNNILIATCVTDPSALGTTVSQSNVVVLPGNSAPLSAQPPPPQLQTPPRSNSVFAVNQAVSPTFSQGSAIIIASPVQPVLQGMVGMIPVSVVGQNGNTFSAPQPVLHMPLAAPVCNRSIPQFSIPPKSQKTQGLRNKSCTGKQVNNLVDSSSHLVGCHAQRIEVSDKNMAIDLGKKLEEITVPFSVENIVPTSKPFESHRRVLCFDSTASPMANTQGTNHKMVSQNREKNDVLFPNLDSSMMSSALKPPSNNALKKEREKPPVPKILSKSETAINRHITVKETLSEKKISPTEVGLESFHKATANKENELCNDVERQKNPETSKLSNGQQNGGLRNEKTIASLQELTKKQGTSSNSKNVISVGAAMKDLKQEQTKSANSLINPLSKHTTEMLQDIQRHSPVNRLTDSTHLSVPRTSGSGAGEKHKEEPTDGIKVPSSRRFIEDSSTPKVMVPPVTPDLPACSPASETGSENSVNMAAHTLMILSRAAISRTTSTTPLKDNTQQFRASSRNTTKKRKIEELDERERNSRTSNKNIANSSVPMKKKRIKASLKKKKLPSSFPAGMDVDKFLLSLHYDE</sequence>
<dbReference type="EMBL" id="KB030689">
    <property type="protein sequence ID" value="ELK11349.1"/>
    <property type="molecule type" value="Genomic_DNA"/>
</dbReference>
<dbReference type="GO" id="GO:0003712">
    <property type="term" value="F:transcription coregulator activity"/>
    <property type="evidence" value="ECO:0007669"/>
    <property type="project" value="TreeGrafter"/>
</dbReference>
<feature type="compositionally biased region" description="Polar residues" evidence="1">
    <location>
        <begin position="325"/>
        <end position="343"/>
    </location>
</feature>
<dbReference type="InterPro" id="IPR006594">
    <property type="entry name" value="LisH"/>
</dbReference>
<dbReference type="STRING" id="9402.L5KI48"/>
<dbReference type="InterPro" id="IPR052850">
    <property type="entry name" value="NPAT_LisH"/>
</dbReference>
<keyword evidence="4" id="KW-1185">Reference proteome</keyword>
<feature type="region of interest" description="Disordered" evidence="1">
    <location>
        <begin position="325"/>
        <end position="344"/>
    </location>
</feature>
<feature type="compositionally biased region" description="Polar residues" evidence="1">
    <location>
        <begin position="772"/>
        <end position="785"/>
    </location>
</feature>
<feature type="region of interest" description="Disordered" evidence="1">
    <location>
        <begin position="1411"/>
        <end position="1469"/>
    </location>
</feature>
<feature type="compositionally biased region" description="Polar residues" evidence="1">
    <location>
        <begin position="1322"/>
        <end position="1335"/>
    </location>
</feature>
<gene>
    <name evidence="3" type="ORF">PAL_GLEAN10001950</name>
</gene>
<proteinExistence type="predicted"/>
<feature type="domain" description="Protein NPAT C-terminal" evidence="2">
    <location>
        <begin position="814"/>
        <end position="1494"/>
    </location>
</feature>
<dbReference type="InterPro" id="IPR031442">
    <property type="entry name" value="NPAT_C"/>
</dbReference>
<feature type="compositionally biased region" description="Polar residues" evidence="1">
    <location>
        <begin position="431"/>
        <end position="442"/>
    </location>
</feature>
<feature type="region of interest" description="Disordered" evidence="1">
    <location>
        <begin position="246"/>
        <end position="278"/>
    </location>
</feature>
<dbReference type="InParanoid" id="L5KI48"/>
<feature type="compositionally biased region" description="Polar residues" evidence="1">
    <location>
        <begin position="269"/>
        <end position="278"/>
    </location>
</feature>
<evidence type="ECO:0000259" key="2">
    <source>
        <dbReference type="Pfam" id="PF15712"/>
    </source>
</evidence>
<dbReference type="Proteomes" id="UP000010552">
    <property type="component" value="Unassembled WGS sequence"/>
</dbReference>
<reference evidence="4" key="1">
    <citation type="journal article" date="2013" name="Science">
        <title>Comparative analysis of bat genomes provides insight into the evolution of flight and immunity.</title>
        <authorList>
            <person name="Zhang G."/>
            <person name="Cowled C."/>
            <person name="Shi Z."/>
            <person name="Huang Z."/>
            <person name="Bishop-Lilly K.A."/>
            <person name="Fang X."/>
            <person name="Wynne J.W."/>
            <person name="Xiong Z."/>
            <person name="Baker M.L."/>
            <person name="Zhao W."/>
            <person name="Tachedjian M."/>
            <person name="Zhu Y."/>
            <person name="Zhou P."/>
            <person name="Jiang X."/>
            <person name="Ng J."/>
            <person name="Yang L."/>
            <person name="Wu L."/>
            <person name="Xiao J."/>
            <person name="Feng Y."/>
            <person name="Chen Y."/>
            <person name="Sun X."/>
            <person name="Zhang Y."/>
            <person name="Marsh G.A."/>
            <person name="Crameri G."/>
            <person name="Broder C.C."/>
            <person name="Frey K.G."/>
            <person name="Wang L.F."/>
            <person name="Wang J."/>
        </authorList>
    </citation>
    <scope>NUCLEOTIDE SEQUENCE [LARGE SCALE GENOMIC DNA]</scope>
</reference>
<feature type="compositionally biased region" description="Basic and acidic residues" evidence="1">
    <location>
        <begin position="1339"/>
        <end position="1348"/>
    </location>
</feature>
<feature type="compositionally biased region" description="Polar residues" evidence="1">
    <location>
        <begin position="1414"/>
        <end position="1428"/>
    </location>
</feature>
<feature type="compositionally biased region" description="Basic and acidic residues" evidence="1">
    <location>
        <begin position="1434"/>
        <end position="1445"/>
    </location>
</feature>
<dbReference type="GO" id="GO:0005634">
    <property type="term" value="C:nucleus"/>
    <property type="evidence" value="ECO:0007669"/>
    <property type="project" value="TreeGrafter"/>
</dbReference>
<evidence type="ECO:0000313" key="4">
    <source>
        <dbReference type="Proteomes" id="UP000010552"/>
    </source>
</evidence>
<feature type="compositionally biased region" description="Basic residues" evidence="1">
    <location>
        <begin position="1459"/>
        <end position="1469"/>
    </location>
</feature>
<dbReference type="PANTHER" id="PTHR15087">
    <property type="entry name" value="PROTEIN NPAT"/>
    <property type="match status" value="1"/>
</dbReference>
<feature type="compositionally biased region" description="Polar residues" evidence="1">
    <location>
        <begin position="598"/>
        <end position="608"/>
    </location>
</feature>
<feature type="compositionally biased region" description="Low complexity" evidence="1">
    <location>
        <begin position="758"/>
        <end position="768"/>
    </location>
</feature>
<dbReference type="FunCoup" id="L5KI48">
    <property type="interactions" value="2747"/>
</dbReference>
<feature type="region of interest" description="Disordered" evidence="1">
    <location>
        <begin position="423"/>
        <end position="442"/>
    </location>
</feature>
<feature type="compositionally biased region" description="Polar residues" evidence="1">
    <location>
        <begin position="1446"/>
        <end position="1457"/>
    </location>
</feature>
<feature type="region of interest" description="Disordered" evidence="1">
    <location>
        <begin position="751"/>
        <end position="786"/>
    </location>
</feature>
<feature type="region of interest" description="Disordered" evidence="1">
    <location>
        <begin position="595"/>
        <end position="624"/>
    </location>
</feature>
<dbReference type="PROSITE" id="PS50896">
    <property type="entry name" value="LISH"/>
    <property type="match status" value="1"/>
</dbReference>
<name>L5KI48_PTEAL</name>
<evidence type="ECO:0000256" key="1">
    <source>
        <dbReference type="SAM" id="MobiDB-lite"/>
    </source>
</evidence>
<dbReference type="Pfam" id="PF15712">
    <property type="entry name" value="NPAT_C"/>
    <property type="match status" value="1"/>
</dbReference>